<gene>
    <name evidence="1" type="ORF">Taro_010812</name>
</gene>
<proteinExistence type="predicted"/>
<evidence type="ECO:0000313" key="2">
    <source>
        <dbReference type="Proteomes" id="UP000652761"/>
    </source>
</evidence>
<protein>
    <submittedName>
        <fullName evidence="1">Uncharacterized protein</fullName>
    </submittedName>
</protein>
<keyword evidence="2" id="KW-1185">Reference proteome</keyword>
<organism evidence="1 2">
    <name type="scientific">Colocasia esculenta</name>
    <name type="common">Wild taro</name>
    <name type="synonym">Arum esculentum</name>
    <dbReference type="NCBI Taxonomy" id="4460"/>
    <lineage>
        <taxon>Eukaryota</taxon>
        <taxon>Viridiplantae</taxon>
        <taxon>Streptophyta</taxon>
        <taxon>Embryophyta</taxon>
        <taxon>Tracheophyta</taxon>
        <taxon>Spermatophyta</taxon>
        <taxon>Magnoliopsida</taxon>
        <taxon>Liliopsida</taxon>
        <taxon>Araceae</taxon>
        <taxon>Aroideae</taxon>
        <taxon>Colocasieae</taxon>
        <taxon>Colocasia</taxon>
    </lineage>
</organism>
<accession>A0A843U430</accession>
<dbReference type="Proteomes" id="UP000652761">
    <property type="component" value="Unassembled WGS sequence"/>
</dbReference>
<evidence type="ECO:0000313" key="1">
    <source>
        <dbReference type="EMBL" id="MQL78378.1"/>
    </source>
</evidence>
<sequence length="80" mass="8837">MAVAPCAVSSNEREHYELLYLSELRVVLCKFADCYSYLNLVLISLDYSSNPFGSLDPWVVAQTSVSLVGVLEVGSLHKEP</sequence>
<dbReference type="EMBL" id="NMUH01000397">
    <property type="protein sequence ID" value="MQL78378.1"/>
    <property type="molecule type" value="Genomic_DNA"/>
</dbReference>
<dbReference type="AlphaFoldDB" id="A0A843U430"/>
<name>A0A843U430_COLES</name>
<reference evidence="1" key="1">
    <citation type="submission" date="2017-07" db="EMBL/GenBank/DDBJ databases">
        <title>Taro Niue Genome Assembly and Annotation.</title>
        <authorList>
            <person name="Atibalentja N."/>
            <person name="Keating K."/>
            <person name="Fields C.J."/>
        </authorList>
    </citation>
    <scope>NUCLEOTIDE SEQUENCE</scope>
    <source>
        <strain evidence="1">Niue_2</strain>
        <tissue evidence="1">Leaf</tissue>
    </source>
</reference>
<comment type="caution">
    <text evidence="1">The sequence shown here is derived from an EMBL/GenBank/DDBJ whole genome shotgun (WGS) entry which is preliminary data.</text>
</comment>